<protein>
    <submittedName>
        <fullName evidence="1">Uncharacterized protein</fullName>
    </submittedName>
</protein>
<evidence type="ECO:0000313" key="2">
    <source>
        <dbReference type="Proteomes" id="UP000019373"/>
    </source>
</evidence>
<organism evidence="1 2">
    <name type="scientific">Endocarpon pusillum (strain Z07020 / HMAS-L-300199)</name>
    <name type="common">Lichen-forming fungus</name>
    <dbReference type="NCBI Taxonomy" id="1263415"/>
    <lineage>
        <taxon>Eukaryota</taxon>
        <taxon>Fungi</taxon>
        <taxon>Dikarya</taxon>
        <taxon>Ascomycota</taxon>
        <taxon>Pezizomycotina</taxon>
        <taxon>Eurotiomycetes</taxon>
        <taxon>Chaetothyriomycetidae</taxon>
        <taxon>Verrucariales</taxon>
        <taxon>Verrucariaceae</taxon>
        <taxon>Endocarpon</taxon>
    </lineage>
</organism>
<reference evidence="2" key="1">
    <citation type="journal article" date="2014" name="BMC Genomics">
        <title>Genome characteristics reveal the impact of lichenization on lichen-forming fungus Endocarpon pusillum Hedwig (Verrucariales, Ascomycota).</title>
        <authorList>
            <person name="Wang Y.-Y."/>
            <person name="Liu B."/>
            <person name="Zhang X.-Y."/>
            <person name="Zhou Q.-M."/>
            <person name="Zhang T."/>
            <person name="Li H."/>
            <person name="Yu Y.-F."/>
            <person name="Zhang X.-L."/>
            <person name="Hao X.-Y."/>
            <person name="Wang M."/>
            <person name="Wang L."/>
            <person name="Wei J.-C."/>
        </authorList>
    </citation>
    <scope>NUCLEOTIDE SEQUENCE [LARGE SCALE GENOMIC DNA]</scope>
    <source>
        <strain evidence="2">Z07020 / HMAS-L-300199</strain>
    </source>
</reference>
<sequence length="90" mass="10123">MAALDKLVDEQFERAVDVSATVHVDFTTRLMELFKRRGEIEAEIISGSEALERAYYAANSELREVLKGKLEDINNGLKEPEAIQPDNVQS</sequence>
<evidence type="ECO:0000313" key="1">
    <source>
        <dbReference type="EMBL" id="ERF69724.1"/>
    </source>
</evidence>
<accession>U1HL74</accession>
<dbReference type="OrthoDB" id="4120715at2759"/>
<dbReference type="EMBL" id="KE721397">
    <property type="protein sequence ID" value="ERF69724.1"/>
    <property type="molecule type" value="Genomic_DNA"/>
</dbReference>
<dbReference type="Proteomes" id="UP000019373">
    <property type="component" value="Unassembled WGS sequence"/>
</dbReference>
<keyword evidence="2" id="KW-1185">Reference proteome</keyword>
<dbReference type="AlphaFoldDB" id="U1HL74"/>
<dbReference type="RefSeq" id="XP_007804636.1">
    <property type="nucleotide sequence ID" value="XM_007806445.1"/>
</dbReference>
<proteinExistence type="predicted"/>
<gene>
    <name evidence="1" type="ORF">EPUS_09211</name>
</gene>
<name>U1HL74_ENDPU</name>
<dbReference type="HOGENOM" id="CLU_2440846_0_0_1"/>
<dbReference type="GeneID" id="19244042"/>